<organism evidence="2 3">
    <name type="scientific">Candidatus Mediterraneibacter faecipullorum</name>
    <dbReference type="NCBI Taxonomy" id="2838670"/>
    <lineage>
        <taxon>Bacteria</taxon>
        <taxon>Bacillati</taxon>
        <taxon>Bacillota</taxon>
        <taxon>Clostridia</taxon>
        <taxon>Lachnospirales</taxon>
        <taxon>Lachnospiraceae</taxon>
        <taxon>Mediterraneibacter</taxon>
    </lineage>
</organism>
<dbReference type="Proteomes" id="UP000823890">
    <property type="component" value="Unassembled WGS sequence"/>
</dbReference>
<reference evidence="2" key="2">
    <citation type="submission" date="2021-04" db="EMBL/GenBank/DDBJ databases">
        <authorList>
            <person name="Gilroy R."/>
        </authorList>
    </citation>
    <scope>NUCLEOTIDE SEQUENCE</scope>
    <source>
        <strain evidence="2">ChiW19-954</strain>
    </source>
</reference>
<dbReference type="Pfam" id="PF04854">
    <property type="entry name" value="DUF624"/>
    <property type="match status" value="1"/>
</dbReference>
<feature type="transmembrane region" description="Helical" evidence="1">
    <location>
        <begin position="104"/>
        <end position="129"/>
    </location>
</feature>
<proteinExistence type="predicted"/>
<feature type="transmembrane region" description="Helical" evidence="1">
    <location>
        <begin position="25"/>
        <end position="47"/>
    </location>
</feature>
<gene>
    <name evidence="2" type="ORF">H9758_02795</name>
</gene>
<feature type="transmembrane region" description="Helical" evidence="1">
    <location>
        <begin position="175"/>
        <end position="197"/>
    </location>
</feature>
<accession>A0A9D2NJB4</accession>
<dbReference type="AlphaFoldDB" id="A0A9D2NJB4"/>
<protein>
    <submittedName>
        <fullName evidence="2">DUF624 domain-containing protein</fullName>
    </submittedName>
</protein>
<feature type="transmembrane region" description="Helical" evidence="1">
    <location>
        <begin position="75"/>
        <end position="92"/>
    </location>
</feature>
<keyword evidence="1" id="KW-0472">Membrane</keyword>
<evidence type="ECO:0000256" key="1">
    <source>
        <dbReference type="SAM" id="Phobius"/>
    </source>
</evidence>
<dbReference type="InterPro" id="IPR006938">
    <property type="entry name" value="DUF624"/>
</dbReference>
<keyword evidence="1" id="KW-0812">Transmembrane</keyword>
<feature type="transmembrane region" description="Helical" evidence="1">
    <location>
        <begin position="150"/>
        <end position="169"/>
    </location>
</feature>
<sequence length="220" mass="24794">MRFNITDNVIVRALNKICDMVCLNVLWLICCIPIITIGASTTALYTIMLKMVKNEEGYIFRGFFKAFKSNFKQSTIIWIILFLLGIVCWIDYRVAGVISGTAGFVLRSIFLLAGFVLLSVIIYVFPLTARYENTIRATIRNALILTVGKFPYTVLMIAVTAGAVIASLWNTATLMFAIPLWFLIGGSLIAWINSYILRRVFLVFEDNENGTDNDSTEEKE</sequence>
<comment type="caution">
    <text evidence="2">The sequence shown here is derived from an EMBL/GenBank/DDBJ whole genome shotgun (WGS) entry which is preliminary data.</text>
</comment>
<evidence type="ECO:0000313" key="3">
    <source>
        <dbReference type="Proteomes" id="UP000823890"/>
    </source>
</evidence>
<reference evidence="2" key="1">
    <citation type="journal article" date="2021" name="PeerJ">
        <title>Extensive microbial diversity within the chicken gut microbiome revealed by metagenomics and culture.</title>
        <authorList>
            <person name="Gilroy R."/>
            <person name="Ravi A."/>
            <person name="Getino M."/>
            <person name="Pursley I."/>
            <person name="Horton D.L."/>
            <person name="Alikhan N.F."/>
            <person name="Baker D."/>
            <person name="Gharbi K."/>
            <person name="Hall N."/>
            <person name="Watson M."/>
            <person name="Adriaenssens E.M."/>
            <person name="Foster-Nyarko E."/>
            <person name="Jarju S."/>
            <person name="Secka A."/>
            <person name="Antonio M."/>
            <person name="Oren A."/>
            <person name="Chaudhuri R.R."/>
            <person name="La Ragione R."/>
            <person name="Hildebrand F."/>
            <person name="Pallen M.J."/>
        </authorList>
    </citation>
    <scope>NUCLEOTIDE SEQUENCE</scope>
    <source>
        <strain evidence="2">ChiW19-954</strain>
    </source>
</reference>
<evidence type="ECO:0000313" key="2">
    <source>
        <dbReference type="EMBL" id="HJC33501.1"/>
    </source>
</evidence>
<dbReference type="EMBL" id="DWWO01000030">
    <property type="protein sequence ID" value="HJC33501.1"/>
    <property type="molecule type" value="Genomic_DNA"/>
</dbReference>
<keyword evidence="1" id="KW-1133">Transmembrane helix</keyword>
<name>A0A9D2NJB4_9FIRM</name>